<dbReference type="InterPro" id="IPR035983">
    <property type="entry name" value="Hect_E3_ubiquitin_ligase"/>
</dbReference>
<feature type="signal peptide" evidence="4">
    <location>
        <begin position="1"/>
        <end position="19"/>
    </location>
</feature>
<dbReference type="PANTHER" id="PTHR46654:SF1">
    <property type="entry name" value="E3 UBIQUITIN-PROTEIN LIGASE HECTD3"/>
    <property type="match status" value="1"/>
</dbReference>
<feature type="domain" description="HECT" evidence="5">
    <location>
        <begin position="3625"/>
        <end position="3953"/>
    </location>
</feature>
<dbReference type="GO" id="GO:0004842">
    <property type="term" value="F:ubiquitin-protein transferase activity"/>
    <property type="evidence" value="ECO:0007669"/>
    <property type="project" value="InterPro"/>
</dbReference>
<feature type="compositionally biased region" description="Basic and acidic residues" evidence="3">
    <location>
        <begin position="2566"/>
        <end position="2586"/>
    </location>
</feature>
<feature type="region of interest" description="Disordered" evidence="3">
    <location>
        <begin position="2557"/>
        <end position="2656"/>
    </location>
</feature>
<feature type="compositionally biased region" description="Basic and acidic residues" evidence="3">
    <location>
        <begin position="3291"/>
        <end position="3321"/>
    </location>
</feature>
<feature type="region of interest" description="Disordered" evidence="3">
    <location>
        <begin position="1999"/>
        <end position="2164"/>
    </location>
</feature>
<feature type="compositionally biased region" description="Basic and acidic residues" evidence="3">
    <location>
        <begin position="1740"/>
        <end position="1766"/>
    </location>
</feature>
<feature type="compositionally biased region" description="Basic and acidic residues" evidence="3">
    <location>
        <begin position="1578"/>
        <end position="1603"/>
    </location>
</feature>
<feature type="compositionally biased region" description="Acidic residues" evidence="3">
    <location>
        <begin position="2609"/>
        <end position="2641"/>
    </location>
</feature>
<gene>
    <name evidence="6" type="ORF">CSUI_002652</name>
</gene>
<feature type="region of interest" description="Disordered" evidence="3">
    <location>
        <begin position="406"/>
        <end position="425"/>
    </location>
</feature>
<dbReference type="GeneID" id="94426063"/>
<feature type="region of interest" description="Disordered" evidence="3">
    <location>
        <begin position="3070"/>
        <end position="3115"/>
    </location>
</feature>
<feature type="compositionally biased region" description="Basic and acidic residues" evidence="3">
    <location>
        <begin position="1210"/>
        <end position="1242"/>
    </location>
</feature>
<reference evidence="6 7" key="1">
    <citation type="journal article" date="2017" name="Int. J. Parasitol.">
        <title>The genome of the protozoan parasite Cystoisospora suis and a reverse vaccinology approach to identify vaccine candidates.</title>
        <authorList>
            <person name="Palmieri N."/>
            <person name="Shrestha A."/>
            <person name="Ruttkowski B."/>
            <person name="Beck T."/>
            <person name="Vogl C."/>
            <person name="Tomley F."/>
            <person name="Blake D.P."/>
            <person name="Joachim A."/>
        </authorList>
    </citation>
    <scope>NUCLEOTIDE SEQUENCE [LARGE SCALE GENOMIC DNA]</scope>
    <source>
        <strain evidence="6 7">Wien I</strain>
    </source>
</reference>
<accession>A0A2C6KT68</accession>
<feature type="compositionally biased region" description="Polar residues" evidence="3">
    <location>
        <begin position="937"/>
        <end position="948"/>
    </location>
</feature>
<dbReference type="OrthoDB" id="346826at2759"/>
<feature type="region of interest" description="Disordered" evidence="3">
    <location>
        <begin position="2292"/>
        <end position="2355"/>
    </location>
</feature>
<feature type="region of interest" description="Disordered" evidence="3">
    <location>
        <begin position="1469"/>
        <end position="1612"/>
    </location>
</feature>
<dbReference type="PANTHER" id="PTHR46654">
    <property type="entry name" value="E3 UBIQUITIN-PROTEIN LIGASE HECTD3"/>
    <property type="match status" value="1"/>
</dbReference>
<feature type="region of interest" description="Disordered" evidence="3">
    <location>
        <begin position="1080"/>
        <end position="1175"/>
    </location>
</feature>
<protein>
    <submittedName>
        <fullName evidence="6">Hect-domain (Ubiquitin-transferase) domain-containing</fullName>
    </submittedName>
</protein>
<dbReference type="RefSeq" id="XP_067925175.1">
    <property type="nucleotide sequence ID" value="XM_068062852.1"/>
</dbReference>
<feature type="non-terminal residue" evidence="6">
    <location>
        <position position="1"/>
    </location>
</feature>
<feature type="compositionally biased region" description="Basic and acidic residues" evidence="3">
    <location>
        <begin position="1521"/>
        <end position="1530"/>
    </location>
</feature>
<feature type="compositionally biased region" description="Polar residues" evidence="3">
    <location>
        <begin position="2739"/>
        <end position="2753"/>
    </location>
</feature>
<feature type="region of interest" description="Disordered" evidence="3">
    <location>
        <begin position="875"/>
        <end position="976"/>
    </location>
</feature>
<feature type="compositionally biased region" description="Low complexity" evidence="3">
    <location>
        <begin position="2049"/>
        <end position="2067"/>
    </location>
</feature>
<name>A0A2C6KT68_9APIC</name>
<feature type="compositionally biased region" description="Polar residues" evidence="3">
    <location>
        <begin position="102"/>
        <end position="126"/>
    </location>
</feature>
<feature type="region of interest" description="Disordered" evidence="3">
    <location>
        <begin position="2712"/>
        <end position="2753"/>
    </location>
</feature>
<feature type="compositionally biased region" description="Low complexity" evidence="3">
    <location>
        <begin position="671"/>
        <end position="693"/>
    </location>
</feature>
<evidence type="ECO:0000256" key="4">
    <source>
        <dbReference type="SAM" id="SignalP"/>
    </source>
</evidence>
<evidence type="ECO:0000313" key="6">
    <source>
        <dbReference type="EMBL" id="PHJ23500.1"/>
    </source>
</evidence>
<feature type="active site" description="Glycyl thioester intermediate" evidence="2">
    <location>
        <position position="3910"/>
    </location>
</feature>
<feature type="compositionally biased region" description="Low complexity" evidence="3">
    <location>
        <begin position="312"/>
        <end position="322"/>
    </location>
</feature>
<feature type="compositionally biased region" description="Polar residues" evidence="3">
    <location>
        <begin position="2035"/>
        <end position="2045"/>
    </location>
</feature>
<dbReference type="Pfam" id="PF00632">
    <property type="entry name" value="HECT"/>
    <property type="match status" value="1"/>
</dbReference>
<dbReference type="InterPro" id="IPR042469">
    <property type="entry name" value="HECTD3"/>
</dbReference>
<dbReference type="SMART" id="SM00119">
    <property type="entry name" value="HECTc"/>
    <property type="match status" value="1"/>
</dbReference>
<feature type="compositionally biased region" description="Basic and acidic residues" evidence="3">
    <location>
        <begin position="2136"/>
        <end position="2153"/>
    </location>
</feature>
<evidence type="ECO:0000259" key="5">
    <source>
        <dbReference type="PROSITE" id="PS50237"/>
    </source>
</evidence>
<feature type="compositionally biased region" description="Polar residues" evidence="3">
    <location>
        <begin position="1136"/>
        <end position="1145"/>
    </location>
</feature>
<feature type="region of interest" description="Disordered" evidence="3">
    <location>
        <begin position="2439"/>
        <end position="2488"/>
    </location>
</feature>
<feature type="region of interest" description="Disordered" evidence="3">
    <location>
        <begin position="275"/>
        <end position="341"/>
    </location>
</feature>
<feature type="compositionally biased region" description="Acidic residues" evidence="3">
    <location>
        <begin position="2476"/>
        <end position="2488"/>
    </location>
</feature>
<comment type="caution">
    <text evidence="6">The sequence shown here is derived from an EMBL/GenBank/DDBJ whole genome shotgun (WGS) entry which is preliminary data.</text>
</comment>
<feature type="compositionally biased region" description="Low complexity" evidence="3">
    <location>
        <begin position="275"/>
        <end position="284"/>
    </location>
</feature>
<feature type="compositionally biased region" description="Basic and acidic residues" evidence="3">
    <location>
        <begin position="900"/>
        <end position="918"/>
    </location>
</feature>
<dbReference type="Gene3D" id="3.90.1750.10">
    <property type="entry name" value="Hect, E3 ligase catalytic domains"/>
    <property type="match status" value="1"/>
</dbReference>
<feature type="region of interest" description="Disordered" evidence="3">
    <location>
        <begin position="1203"/>
        <end position="1242"/>
    </location>
</feature>
<dbReference type="SUPFAM" id="SSF56204">
    <property type="entry name" value="Hect, E3 ligase catalytic domain"/>
    <property type="match status" value="1"/>
</dbReference>
<keyword evidence="4" id="KW-0732">Signal</keyword>
<evidence type="ECO:0000256" key="2">
    <source>
        <dbReference type="PROSITE-ProRule" id="PRU00104"/>
    </source>
</evidence>
<feature type="compositionally biased region" description="Polar residues" evidence="3">
    <location>
        <begin position="2462"/>
        <end position="2472"/>
    </location>
</feature>
<organism evidence="6 7">
    <name type="scientific">Cystoisospora suis</name>
    <dbReference type="NCBI Taxonomy" id="483139"/>
    <lineage>
        <taxon>Eukaryota</taxon>
        <taxon>Sar</taxon>
        <taxon>Alveolata</taxon>
        <taxon>Apicomplexa</taxon>
        <taxon>Conoidasida</taxon>
        <taxon>Coccidia</taxon>
        <taxon>Eucoccidiorida</taxon>
        <taxon>Eimeriorina</taxon>
        <taxon>Sarcocystidae</taxon>
        <taxon>Cystoisospora</taxon>
    </lineage>
</organism>
<feature type="region of interest" description="Disordered" evidence="3">
    <location>
        <begin position="1903"/>
        <end position="1980"/>
    </location>
</feature>
<dbReference type="Gene3D" id="3.30.2410.10">
    <property type="entry name" value="Hect, E3 ligase catalytic domain"/>
    <property type="match status" value="1"/>
</dbReference>
<feature type="compositionally biased region" description="Basic and acidic residues" evidence="3">
    <location>
        <begin position="2795"/>
        <end position="2808"/>
    </location>
</feature>
<dbReference type="VEuPathDB" id="ToxoDB:CSUI_002652"/>
<keyword evidence="6" id="KW-0808">Transferase</keyword>
<dbReference type="InterPro" id="IPR000569">
    <property type="entry name" value="HECT_dom"/>
</dbReference>
<sequence length="3954" mass="422923">RQGPLRTALALAEAAAALALDSVEIEGEEESGNVKKCSDVQGGEQEHITKRARWAFGLPGSFLWRLPTGAQTSTKASGEPLLHRLARSEGEQRDSVLGGTGMRSSSRSVRPEGSTSPADNVASTVLSEAPADPPAGPALTSSSVLLDTPKPGSLSDHNITDGNFSATEFRVVSRPVNAPPSSAPARHPADDRTFPPLPARSFNTRTLLYRGGSSGALVRSGSYSGPSGGLLGPAPVTTAGRRSSYCAPGSASTNMSSSAASSVQTSVTSITSSVAGVGDSSGVAPRSGLPVAPSGSSIGHAPRIPSAGGGLRPSLSSSSSGGVHIAQGGGTQGRTMAGGLPFSVGGTGRGFLVSRTSGQLTQRSSGQDSEGSVAKELRGGAAARDAVKTGISDFFSSSTPVLEEGKSKSVSEASGYNRVESTTEGDRATGASDYVHLITGALIPRDEFLKPGVWRVELMVGWRQNEFKQALLAPDEGGTPALPVQTRQDCSDAEREQDHNAAGWHAGPELGWVPVLHRRSEEEAAVGAILQKLVEGTGEGQAWKAGHKRGGNTADILEDARVYEGTKSHQPGKNEGITRKERKRTASPRGSDVASCSAAYKSLLGGTRGSPAREYAFAEKSCGPFCDTIEIPSPSQRFFWLSCTTQVLNGARGILGPDGDIAAEPGATVDSSSSSTLAFSESRPDPSSSSSPPDLCAAAPTCPVSFAPDERAANPCTRNVSSESLPSLCSAPRDASRLTLGPSEALNMALLPNPPIFQRSFALARRLQSAYPELSYMAPSYHVLPSPLLFSSPGSAVPACVPGISVHPVYSEERQQAAFNDIMSRVHGRHQQIKSEHIDEVRGVWCVKPKQKQIIQDVVVAGDLLPLGDFLEHLRTPPAHSRNEQNLPSEKPVFEMPVDGPEREERKESEKRAEENGTEHGNGSVRHRSCSAGPQGDVSTSYQFQLRQTDAPDRRHSPGDGTDSGRYTGTSAESSFQTATAGLVPDLFARRSASPGAEGHVLIGSPSRPLVPEGAACLDPCQSGPTILKRMLDRAEAVCSSMEAKDTRSEEPTPARFCVLSAPEKSVKVSTEQLVESLRFVRSQGATEGGPGRGQGTRKAPGQAPTFAACNGSMHPRAHQGAGAMSSDGKTDAGNPESSRGQETQEAPGEASGGNHSRQVPGYLRSQGVRGEDVRCTPRETVTSFRGKREFISYATEWPASGIPSLLEEDGQRGGEETSNKQEQYAEKAKGDVEEQEMKGQEEFRRRVEDGFLGLSEPADRAPRLRTAKVAMELHFSPDVVRLRKLHAALADLKAAVLEAEAFLKRGRSKAEDASRCAVIGARIVSLVKSVRILQQPGLHDELKCTFTIHPDDDKETGRKQKKQTLSWQVGGLKALLGVGRGVALCPAVRLGPCATVLQVTRVRQPCPSPRTLSLANSPAALIADCSALLIRVAKCPYSSHADWLAANALPADAFLDALAPRRRAARVTQQIAKSSDAKTRTRTSAIPQKRSESAALGRRGGGATSIKRENRVPEGASQTNERRAGERVKTGCSNARGGTLGGQEDSCSHQPTAKSSVVGPGGSGHVERALSRTGSNSRERSAANDLAEQGHYRGDGQGERRHGVSPAHHGVTPVVADKPLLSAFDRRPLRHAIQPLGLMQSYPFLPFSTANNYNFRAPRLSGDNSGASAVSRSEQTLGTSLGGVEDSRMGTESGDSLLTRDMVSANDRGSYPRQRHTSEGLPSREGGEYTGHPPSVGQREGRLPHHVAEPSHVADAHDSRSHSRDQTNGPRTGMVGERPSRSGEGHGAPAPKLSRRHAGTVISGIDQLVYVGPPRFWWSGPKKSKEGNDSRPSAHDLYSRTQQDTSVPEDVYGGWRVLIRQLIPRELQVKAALAAEEEVINETARSASALVTRIARREFGLQPGGTCPHRRDEGSSFSTGGSRRVVSEWHRRRDGSSAQGSEEGEPFAQGADNFDTDNGGAAEGRSEEGEGFVISSPDDTSSALASVTLVVGDQVQRQSGESTLPYQPSPVASPFSSADLIDSPGARPPVGGMFSSSLTGTPSMGCNRRSALALDRSPSSSSQQLRPDTDDAIPGMLSVAPPPPGVSTDNSARSEEMLSIGTPAESGPSSEPLYGAHSAESHGRGLTSRRGCSRRGREDTASDDQHRTERDTLSGSANTNGSSHLLQSSFSGCGPLRRFCQHKNSARSFLASRNATETRQRRIEKKRFKKITRWARLRVPLHGSLRDVEVQSGVQQEPWPDELLLRLVNIANPSRTSSSLRDAKTGPEIRPLPPLPLPVPCVRFSKAKRDILQQQDGRGRTREQSAGILTTDESDSAETCQSQLLHDSASCGGEEEQVEGRTTTQSSSSSLGFSVPQLSPCSFTHRRGAGGSSSASPSPSFFTRPFGVGLGADGSLRVSALNIWTWHLPALPDLSPEVVASWLLKAQRFQCMRFEKSAAGSATGTQGRNPHSKVGSEKTKFSNSPLSQVENDGQAGDDDESSMDEAAEAAAAILNSLSPSRAAEAVAFAAEEVWRSRQERFEREGEQVSTAGDRQRPTAEDRRTFADALTVAAAAATSRPLIASPRREEEGDRGRGFSSDRRNQDRGPSPSQSAEGPVERDVGQAGAFEEEDDFGGEEDYEGNEFEDSEVDNAWDEEAGEETGTYMTEEDYGDYDEEEIYHNADADGEFDWELGGDGDFLPDSNGGITDAPADAGAPAGPVSVSLNRQIFTAEDNEDQSDDREISEDEHMAARRGVNSGVTATGMSRSPSGVFTRSSISANDHIAAELWMLYETLVLRECVKFLTAAHERRTKQRDGKPTPTERADEGNELDPPRFQGCSHSRGEGHGGDVEAASMLSAPASGQSPRSGAVSVIEASQTAAASGAYAQNIGTADQAHLLAKSRGGEDEQPGEASRALPAAVESPLVELPSFCCPLLYQTLYEILLTFFRYALMQCVKTAPGPTAATLLRYWPPTLADFRIALQLRLRYLHQLNVSFLFLSPFLSSIPPPRPYYPERGAESGTGVCKFRQDYDTQYTHPVGDVQENCSWTFVPVWAPPRSQSGVLEGKLAARTAWTFRFARVPLLEKRGKTRGPGGASLVNAVAVSSGSPPEDHRSQAQGSGRSGAEDRGVSGRSVCRGFSSSPLVPLSRASHDRILVALSGTKSLLLPSVKSFLFRPSTVFRMHVIRRQILHLPGYAYAFQQPELPRQIVWGHAPCLSSGGELGARALQGPPNTEESFLQKLAWTATCTLLRVHAPAEDLLPVYSRSGTSLLEVQEGNLVVNVTAPLSGAWANVGGVVLFLDRNQSRQTDDELLGRGGDSGRDQGLDREEQAGEDGERGGRFRGGGADSSASWGLPGVTRLDQSLTGQLSRQLRVIDALKLIAKERSFVVRLRGEGAQDLGGPYAEILSNVCDDLIEHHLLVECPNARNSVGNNRDMYVVNPALRDYLLGADAARFPLSASPPDNLGEDETGDGNTGDDFISEEVRRGQTSVDLLCVFGGASAGHEAAALGCLGPSSLFSASANSMRAPVVSELPPVLAQAPYQMLTNPACLVESIFAQMDSRFAFFGLGAGTDMNYRSTLLRMVNEKRKQVLPSLAAPAGVQGDASTKDGISEKFCAQCGALAPPYGALSAYGQKIASILFSIGRLMACAVITQNPLNLNLSPAFWKLLLLQIPSLGDLQAVDVLAAKQLKSFLICCDRPSDCIHMSEVEDSGLLRGFSASEDDRQRDDSVLQAFAQSGYTVDDVVGRNTELFRGGSRRIVDPGHIAETVQAAVLAKLVEGHEVAGWLAYGLYDLLPIPHVQAALTAEDLRAFVCGENEIDISVLRRFSKITWEEYDSHEEQLIENLWEVLESFTNREKQMFLRFVSGRSRLPPSWLYGNPGSGMQQPFEIHIMSDEEALEIQDVSLRSVQVAENQTVDDRLPTASTCFFMIKLPRYSSKEVLRSKLKLAIMSCVDIDLDALHHDVDFPLMD</sequence>
<feature type="compositionally biased region" description="Polar residues" evidence="3">
    <location>
        <begin position="2441"/>
        <end position="2450"/>
    </location>
</feature>
<dbReference type="Proteomes" id="UP000221165">
    <property type="component" value="Unassembled WGS sequence"/>
</dbReference>
<feature type="compositionally biased region" description="Basic and acidic residues" evidence="3">
    <location>
        <begin position="1824"/>
        <end position="1839"/>
    </location>
</feature>
<feature type="region of interest" description="Disordered" evidence="3">
    <location>
        <begin position="3291"/>
        <end position="3336"/>
    </location>
</feature>
<feature type="compositionally biased region" description="Polar residues" evidence="3">
    <location>
        <begin position="965"/>
        <end position="976"/>
    </location>
</feature>
<feature type="compositionally biased region" description="Polar residues" evidence="3">
    <location>
        <begin position="410"/>
        <end position="422"/>
    </location>
</feature>
<feature type="region of interest" description="Disordered" evidence="3">
    <location>
        <begin position="1820"/>
        <end position="1847"/>
    </location>
</feature>
<feature type="region of interest" description="Disordered" evidence="3">
    <location>
        <begin position="2521"/>
        <end position="2542"/>
    </location>
</feature>
<feature type="chain" id="PRO_5013129867" evidence="4">
    <location>
        <begin position="20"/>
        <end position="3954"/>
    </location>
</feature>
<dbReference type="PROSITE" id="PS50237">
    <property type="entry name" value="HECT"/>
    <property type="match status" value="1"/>
</dbReference>
<evidence type="ECO:0000313" key="7">
    <source>
        <dbReference type="Proteomes" id="UP000221165"/>
    </source>
</evidence>
<evidence type="ECO:0000256" key="3">
    <source>
        <dbReference type="SAM" id="MobiDB-lite"/>
    </source>
</evidence>
<evidence type="ECO:0000256" key="1">
    <source>
        <dbReference type="ARBA" id="ARBA00022786"/>
    </source>
</evidence>
<keyword evidence="7" id="KW-1185">Reference proteome</keyword>
<feature type="compositionally biased region" description="Basic and acidic residues" evidence="3">
    <location>
        <begin position="2292"/>
        <end position="2304"/>
    </location>
</feature>
<feature type="region of interest" description="Disordered" evidence="3">
    <location>
        <begin position="659"/>
        <end position="694"/>
    </location>
</feature>
<feature type="compositionally biased region" description="Polar residues" evidence="3">
    <location>
        <begin position="2154"/>
        <end position="2164"/>
    </location>
</feature>
<feature type="compositionally biased region" description="Basic and acidic residues" evidence="3">
    <location>
        <begin position="1926"/>
        <end position="1936"/>
    </location>
</feature>
<feature type="compositionally biased region" description="Acidic residues" evidence="3">
    <location>
        <begin position="2714"/>
        <end position="2727"/>
    </location>
</feature>
<dbReference type="EMBL" id="MIGC01001097">
    <property type="protein sequence ID" value="PHJ23500.1"/>
    <property type="molecule type" value="Genomic_DNA"/>
</dbReference>
<keyword evidence="1 2" id="KW-0833">Ubl conjugation pathway</keyword>
<feature type="region of interest" description="Disordered" evidence="3">
    <location>
        <begin position="70"/>
        <end position="161"/>
    </location>
</feature>
<feature type="region of interest" description="Disordered" evidence="3">
    <location>
        <begin position="2790"/>
        <end position="2832"/>
    </location>
</feature>
<feature type="region of interest" description="Disordered" evidence="3">
    <location>
        <begin position="175"/>
        <end position="199"/>
    </location>
</feature>
<feature type="region of interest" description="Disordered" evidence="3">
    <location>
        <begin position="1663"/>
        <end position="1797"/>
    </location>
</feature>
<proteinExistence type="predicted"/>
<feature type="compositionally biased region" description="Polar residues" evidence="3">
    <location>
        <begin position="1663"/>
        <end position="1680"/>
    </location>
</feature>
<feature type="region of interest" description="Disordered" evidence="3">
    <location>
        <begin position="563"/>
        <end position="592"/>
    </location>
</feature>